<accession>A0A1M4YCQ1</accession>
<name>A0A1M4YCQ1_9GAMM</name>
<proteinExistence type="predicted"/>
<protein>
    <submittedName>
        <fullName evidence="1">Uncharacterized protein</fullName>
    </submittedName>
</protein>
<gene>
    <name evidence="1" type="ORF">SAMN04487965_1215</name>
</gene>
<reference evidence="2" key="1">
    <citation type="submission" date="2016-11" db="EMBL/GenBank/DDBJ databases">
        <authorList>
            <person name="Varghese N."/>
            <person name="Submissions S."/>
        </authorList>
    </citation>
    <scope>NUCLEOTIDE SEQUENCE [LARGE SCALE GENOMIC DNA]</scope>
    <source>
        <strain evidence="2">CGMCC 1.7063</strain>
    </source>
</reference>
<dbReference type="Proteomes" id="UP000184170">
    <property type="component" value="Unassembled WGS sequence"/>
</dbReference>
<dbReference type="EMBL" id="FQVA01000001">
    <property type="protein sequence ID" value="SHF03515.1"/>
    <property type="molecule type" value="Genomic_DNA"/>
</dbReference>
<keyword evidence="2" id="KW-1185">Reference proteome</keyword>
<sequence length="39" mass="4102">MAANRWSFTAAATAHWPATDLAVISPANFSANSSNNSHN</sequence>
<evidence type="ECO:0000313" key="2">
    <source>
        <dbReference type="Proteomes" id="UP000184170"/>
    </source>
</evidence>
<organism evidence="1 2">
    <name type="scientific">Microbulbifer donghaiensis</name>
    <dbReference type="NCBI Taxonomy" id="494016"/>
    <lineage>
        <taxon>Bacteria</taxon>
        <taxon>Pseudomonadati</taxon>
        <taxon>Pseudomonadota</taxon>
        <taxon>Gammaproteobacteria</taxon>
        <taxon>Cellvibrionales</taxon>
        <taxon>Microbulbiferaceae</taxon>
        <taxon>Microbulbifer</taxon>
    </lineage>
</organism>
<dbReference type="AlphaFoldDB" id="A0A1M4YCQ1"/>
<evidence type="ECO:0000313" key="1">
    <source>
        <dbReference type="EMBL" id="SHF03515.1"/>
    </source>
</evidence>